<evidence type="ECO:0000256" key="11">
    <source>
        <dbReference type="ARBA" id="ARBA00023303"/>
    </source>
</evidence>
<comment type="subcellular location">
    <subcellularLocation>
        <location evidence="1">Cell junction</location>
        <location evidence="1">Gap junction</location>
    </subcellularLocation>
    <subcellularLocation>
        <location evidence="2 12">Cell membrane</location>
        <topology evidence="2 12">Multi-pass membrane protein</topology>
    </subcellularLocation>
</comment>
<evidence type="ECO:0000256" key="6">
    <source>
        <dbReference type="ARBA" id="ARBA00022868"/>
    </source>
</evidence>
<evidence type="ECO:0000313" key="13">
    <source>
        <dbReference type="EMBL" id="KAG8034516.1"/>
    </source>
</evidence>
<keyword evidence="5 12" id="KW-0812">Transmembrane</keyword>
<reference evidence="13" key="1">
    <citation type="submission" date="2020-03" db="EMBL/GenBank/DDBJ databases">
        <authorList>
            <person name="Chebbi M.A."/>
            <person name="Drezen J.M."/>
        </authorList>
    </citation>
    <scope>NUCLEOTIDE SEQUENCE</scope>
    <source>
        <tissue evidence="13">Whole body</tissue>
    </source>
</reference>
<evidence type="ECO:0000256" key="8">
    <source>
        <dbReference type="ARBA" id="ARBA00022989"/>
    </source>
</evidence>
<comment type="similarity">
    <text evidence="12">Belongs to the pannexin family.</text>
</comment>
<dbReference type="GO" id="GO:0034220">
    <property type="term" value="P:monoatomic ion transmembrane transport"/>
    <property type="evidence" value="ECO:0007669"/>
    <property type="project" value="UniProtKB-KW"/>
</dbReference>
<keyword evidence="14" id="KW-1185">Reference proteome</keyword>
<comment type="caution">
    <text evidence="13">The sequence shown here is derived from an EMBL/GenBank/DDBJ whole genome shotgun (WGS) entry which is preliminary data.</text>
</comment>
<evidence type="ECO:0000256" key="1">
    <source>
        <dbReference type="ARBA" id="ARBA00004610"/>
    </source>
</evidence>
<evidence type="ECO:0000256" key="2">
    <source>
        <dbReference type="ARBA" id="ARBA00004651"/>
    </source>
</evidence>
<dbReference type="OrthoDB" id="5867527at2759"/>
<dbReference type="PANTHER" id="PTHR11893">
    <property type="entry name" value="INNEXIN"/>
    <property type="match status" value="1"/>
</dbReference>
<dbReference type="Pfam" id="PF00876">
    <property type="entry name" value="Innexin"/>
    <property type="match status" value="1"/>
</dbReference>
<keyword evidence="7" id="KW-0965">Cell junction</keyword>
<evidence type="ECO:0000313" key="14">
    <source>
        <dbReference type="Proteomes" id="UP000729913"/>
    </source>
</evidence>
<reference evidence="13" key="2">
    <citation type="submission" date="2021-04" db="EMBL/GenBank/DDBJ databases">
        <title>Genome-wide patterns of bracovirus chromosomal integration into multiple host tissues during parasitism.</title>
        <authorList>
            <person name="Chebbi M.A.C."/>
        </authorList>
    </citation>
    <scope>NUCLEOTIDE SEQUENCE</scope>
    <source>
        <tissue evidence="13">Whole body</tissue>
    </source>
</reference>
<accession>A0A8J5UW81</accession>
<keyword evidence="10 12" id="KW-0472">Membrane</keyword>
<comment type="caution">
    <text evidence="12">Lacks conserved residue(s) required for the propagation of feature annotation.</text>
</comment>
<feature type="transmembrane region" description="Helical" evidence="12">
    <location>
        <begin position="141"/>
        <end position="163"/>
    </location>
</feature>
<comment type="function">
    <text evidence="12">Structural component of the gap junctions.</text>
</comment>
<evidence type="ECO:0000256" key="10">
    <source>
        <dbReference type="ARBA" id="ARBA00023136"/>
    </source>
</evidence>
<keyword evidence="11 12" id="KW-0407">Ion channel</keyword>
<evidence type="ECO:0000256" key="4">
    <source>
        <dbReference type="ARBA" id="ARBA00022475"/>
    </source>
</evidence>
<evidence type="ECO:0000256" key="9">
    <source>
        <dbReference type="ARBA" id="ARBA00023065"/>
    </source>
</evidence>
<proteinExistence type="inferred from homology"/>
<dbReference type="PROSITE" id="PS51013">
    <property type="entry name" value="PANNEXIN"/>
    <property type="match status" value="1"/>
</dbReference>
<keyword evidence="6" id="KW-0303">Gap junction</keyword>
<feature type="transmembrane region" description="Helical" evidence="12">
    <location>
        <begin position="91"/>
        <end position="109"/>
    </location>
</feature>
<dbReference type="AlphaFoldDB" id="A0A8J5UW81"/>
<keyword evidence="4" id="KW-1003">Cell membrane</keyword>
<dbReference type="Proteomes" id="UP000729913">
    <property type="component" value="Unassembled WGS sequence"/>
</dbReference>
<dbReference type="EMBL" id="JAAOIC020000067">
    <property type="protein sequence ID" value="KAG8034516.1"/>
    <property type="molecule type" value="Genomic_DNA"/>
</dbReference>
<evidence type="ECO:0000256" key="3">
    <source>
        <dbReference type="ARBA" id="ARBA00022448"/>
    </source>
</evidence>
<protein>
    <recommendedName>
        <fullName evidence="12">Innexin</fullName>
    </recommendedName>
</protein>
<organism evidence="13 14">
    <name type="scientific">Cotesia typhae</name>
    <dbReference type="NCBI Taxonomy" id="2053667"/>
    <lineage>
        <taxon>Eukaryota</taxon>
        <taxon>Metazoa</taxon>
        <taxon>Ecdysozoa</taxon>
        <taxon>Arthropoda</taxon>
        <taxon>Hexapoda</taxon>
        <taxon>Insecta</taxon>
        <taxon>Pterygota</taxon>
        <taxon>Neoptera</taxon>
        <taxon>Endopterygota</taxon>
        <taxon>Hymenoptera</taxon>
        <taxon>Apocrita</taxon>
        <taxon>Ichneumonoidea</taxon>
        <taxon>Braconidae</taxon>
        <taxon>Microgastrinae</taxon>
        <taxon>Cotesia</taxon>
    </lineage>
</organism>
<dbReference type="GO" id="GO:0005243">
    <property type="term" value="F:gap junction channel activity"/>
    <property type="evidence" value="ECO:0007669"/>
    <property type="project" value="TreeGrafter"/>
</dbReference>
<dbReference type="GO" id="GO:0005921">
    <property type="term" value="C:gap junction"/>
    <property type="evidence" value="ECO:0007669"/>
    <property type="project" value="UniProtKB-SubCell"/>
</dbReference>
<keyword evidence="3 12" id="KW-0813">Transport</keyword>
<dbReference type="InterPro" id="IPR000990">
    <property type="entry name" value="Innexin"/>
</dbReference>
<evidence type="ECO:0000256" key="5">
    <source>
        <dbReference type="ARBA" id="ARBA00022692"/>
    </source>
</evidence>
<dbReference type="GO" id="GO:0005886">
    <property type="term" value="C:plasma membrane"/>
    <property type="evidence" value="ECO:0007669"/>
    <property type="project" value="UniProtKB-SubCell"/>
</dbReference>
<evidence type="ECO:0000256" key="12">
    <source>
        <dbReference type="RuleBase" id="RU010713"/>
    </source>
</evidence>
<gene>
    <name evidence="12" type="primary">inx</name>
    <name evidence="13" type="ORF">G9C98_007592</name>
</gene>
<keyword evidence="9 12" id="KW-0406">Ion transport</keyword>
<keyword evidence="8 12" id="KW-1133">Transmembrane helix</keyword>
<sequence>MASILGTFSVLKDHLKLKYTEDNAVIDNIVFRLHYRATFLILVSGSLLVSARQFFGEHIKYVSLTKDRYRAMWWIRFVFSRRRTLFINKNVCLLFIGSVLFIAVFVLQSKHMNKTLVELGHIPHPGVGPFTKDDEITHHVYYQWVPFVLFFQALLFYIPRYLWRNAEGGRMKALVSGLHLATLALHEEKTELEGGRTIPSKRDRDEKIQQIRNAFLNRLHINRPWAYYMSFCELINFTNVLAQIYITDAFLGGAFLDLGLTTTQFEHSPGDKMTPLDIVFPKVTKCTFHKYGPSGTIQQHDALCVMALNIINEKIYIFLWFWFIILVIVTGLGLVWRMLTMLLHSRSIAFNRYIFSVACPGKYNPWNVLKLTHDYYYGDWLFLYYLAKNLDNYVFKELLEKLAYDLEERKAERLRQLKSLSPEHEPLKQA</sequence>
<dbReference type="PANTHER" id="PTHR11893:SF38">
    <property type="entry name" value="INNEXIN INX7"/>
    <property type="match status" value="1"/>
</dbReference>
<dbReference type="GO" id="GO:0007602">
    <property type="term" value="P:phototransduction"/>
    <property type="evidence" value="ECO:0007669"/>
    <property type="project" value="TreeGrafter"/>
</dbReference>
<feature type="transmembrane region" description="Helical" evidence="12">
    <location>
        <begin position="315"/>
        <end position="336"/>
    </location>
</feature>
<name>A0A8J5UW81_9HYME</name>
<evidence type="ECO:0000256" key="7">
    <source>
        <dbReference type="ARBA" id="ARBA00022949"/>
    </source>
</evidence>